<organism evidence="1 2">
    <name type="scientific">Rodentolepis nana</name>
    <name type="common">Dwarf tapeworm</name>
    <name type="synonym">Hymenolepis nana</name>
    <dbReference type="NCBI Taxonomy" id="102285"/>
    <lineage>
        <taxon>Eukaryota</taxon>
        <taxon>Metazoa</taxon>
        <taxon>Spiralia</taxon>
        <taxon>Lophotrochozoa</taxon>
        <taxon>Platyhelminthes</taxon>
        <taxon>Cestoda</taxon>
        <taxon>Eucestoda</taxon>
        <taxon>Cyclophyllidea</taxon>
        <taxon>Hymenolepididae</taxon>
        <taxon>Rodentolepis</taxon>
    </lineage>
</organism>
<sequence>MDSSNNEAVLFHSSCQICNPNSKPPELPILKDAMVTERLIGYVDFHDIEGRKYYRQFKGFSDFEIIRRFLPCNICAQYPNVTVRYFALNWPEYCIFAFTDTNIPEGVIMAYPEEPQKARITMLSVKDVVLSPPNETPEKCLFEIFCHFEPFRRMNIKGEYYFNI</sequence>
<evidence type="ECO:0000313" key="2">
    <source>
        <dbReference type="Proteomes" id="UP000278807"/>
    </source>
</evidence>
<gene>
    <name evidence="1" type="ORF">HNAJ_LOCUS11983</name>
</gene>
<reference evidence="1 2" key="1">
    <citation type="submission" date="2018-11" db="EMBL/GenBank/DDBJ databases">
        <authorList>
            <consortium name="Pathogen Informatics"/>
        </authorList>
    </citation>
    <scope>NUCLEOTIDE SEQUENCE [LARGE SCALE GENOMIC DNA]</scope>
</reference>
<dbReference type="EMBL" id="UZAE01013942">
    <property type="protein sequence ID" value="VDO11898.1"/>
    <property type="molecule type" value="Genomic_DNA"/>
</dbReference>
<name>A0A3P7W334_RODNA</name>
<evidence type="ECO:0000313" key="1">
    <source>
        <dbReference type="EMBL" id="VDO11898.1"/>
    </source>
</evidence>
<keyword evidence="2" id="KW-1185">Reference proteome</keyword>
<protein>
    <submittedName>
        <fullName evidence="1">Uncharacterized protein</fullName>
    </submittedName>
</protein>
<dbReference type="AlphaFoldDB" id="A0A3P7W334"/>
<dbReference type="OrthoDB" id="249099at2759"/>
<accession>A0A3P7W334</accession>
<proteinExistence type="predicted"/>
<dbReference type="Proteomes" id="UP000278807">
    <property type="component" value="Unassembled WGS sequence"/>
</dbReference>